<dbReference type="PANTHER" id="PTHR47542">
    <property type="entry name" value="ACYL-COA N-ACYLTRANSFERASES (NAT) SUPERFAMILY PROTEIN"/>
    <property type="match status" value="1"/>
</dbReference>
<sequence length="95" mass="11274">MKYDFKCKSLGYKLFYVIYYLHIFLRQGHVEALLSAAIEKCRARKVHQISPHVDPSRTAALNLYKKFGFQVNSLVEGYYSSDRNAYQMYLDFEIY</sequence>
<dbReference type="EMBL" id="CP093350">
    <property type="protein sequence ID" value="WOH12032.1"/>
    <property type="molecule type" value="Genomic_DNA"/>
</dbReference>
<dbReference type="Pfam" id="PF00583">
    <property type="entry name" value="Acetyltransf_1"/>
    <property type="match status" value="1"/>
</dbReference>
<dbReference type="PROSITE" id="PS51186">
    <property type="entry name" value="GNAT"/>
    <property type="match status" value="1"/>
</dbReference>
<evidence type="ECO:0000313" key="2">
    <source>
        <dbReference type="EMBL" id="WOH12032.1"/>
    </source>
</evidence>
<dbReference type="Gene3D" id="3.40.630.30">
    <property type="match status" value="1"/>
</dbReference>
<dbReference type="InterPro" id="IPR000182">
    <property type="entry name" value="GNAT_dom"/>
</dbReference>
<organism evidence="2 3">
    <name type="scientific">Daucus carota subsp. sativus</name>
    <name type="common">Carrot</name>
    <dbReference type="NCBI Taxonomy" id="79200"/>
    <lineage>
        <taxon>Eukaryota</taxon>
        <taxon>Viridiplantae</taxon>
        <taxon>Streptophyta</taxon>
        <taxon>Embryophyta</taxon>
        <taxon>Tracheophyta</taxon>
        <taxon>Spermatophyta</taxon>
        <taxon>Magnoliopsida</taxon>
        <taxon>eudicotyledons</taxon>
        <taxon>Gunneridae</taxon>
        <taxon>Pentapetalae</taxon>
        <taxon>asterids</taxon>
        <taxon>campanulids</taxon>
        <taxon>Apiales</taxon>
        <taxon>Apiaceae</taxon>
        <taxon>Apioideae</taxon>
        <taxon>Scandiceae</taxon>
        <taxon>Daucinae</taxon>
        <taxon>Daucus</taxon>
        <taxon>Daucus sect. Daucus</taxon>
    </lineage>
</organism>
<reference evidence="2" key="1">
    <citation type="journal article" date="2016" name="Nat. Genet.">
        <title>A high-quality carrot genome assembly provides new insights into carotenoid accumulation and asterid genome evolution.</title>
        <authorList>
            <person name="Iorizzo M."/>
            <person name="Ellison S."/>
            <person name="Senalik D."/>
            <person name="Zeng P."/>
            <person name="Satapoomin P."/>
            <person name="Huang J."/>
            <person name="Bowman M."/>
            <person name="Iovene M."/>
            <person name="Sanseverino W."/>
            <person name="Cavagnaro P."/>
            <person name="Yildiz M."/>
            <person name="Macko-Podgorni A."/>
            <person name="Moranska E."/>
            <person name="Grzebelus E."/>
            <person name="Grzebelus D."/>
            <person name="Ashrafi H."/>
            <person name="Zheng Z."/>
            <person name="Cheng S."/>
            <person name="Spooner D."/>
            <person name="Van Deynze A."/>
            <person name="Simon P."/>
        </authorList>
    </citation>
    <scope>NUCLEOTIDE SEQUENCE</scope>
    <source>
        <tissue evidence="2">Leaf</tissue>
    </source>
</reference>
<evidence type="ECO:0000259" key="1">
    <source>
        <dbReference type="PROSITE" id="PS51186"/>
    </source>
</evidence>
<reference evidence="2" key="2">
    <citation type="submission" date="2022-03" db="EMBL/GenBank/DDBJ databases">
        <title>Draft title - Genomic analysis of global carrot germplasm unveils the trajectory of domestication and the origin of high carotenoid orange carrot.</title>
        <authorList>
            <person name="Iorizzo M."/>
            <person name="Ellison S."/>
            <person name="Senalik D."/>
            <person name="Macko-Podgorni A."/>
            <person name="Grzebelus D."/>
            <person name="Bostan H."/>
            <person name="Rolling W."/>
            <person name="Curaba J."/>
            <person name="Simon P."/>
        </authorList>
    </citation>
    <scope>NUCLEOTIDE SEQUENCE</scope>
    <source>
        <tissue evidence="2">Leaf</tissue>
    </source>
</reference>
<feature type="domain" description="N-acetyltransferase" evidence="1">
    <location>
        <begin position="26"/>
        <end position="93"/>
    </location>
</feature>
<dbReference type="InterPro" id="IPR016181">
    <property type="entry name" value="Acyl_CoA_acyltransferase"/>
</dbReference>
<name>A0AAF0XRM7_DAUCS</name>
<dbReference type="AlphaFoldDB" id="A0AAF0XRM7"/>
<proteinExistence type="predicted"/>
<dbReference type="GO" id="GO:0016747">
    <property type="term" value="F:acyltransferase activity, transferring groups other than amino-acyl groups"/>
    <property type="evidence" value="ECO:0007669"/>
    <property type="project" value="InterPro"/>
</dbReference>
<dbReference type="SUPFAM" id="SSF55729">
    <property type="entry name" value="Acyl-CoA N-acyltransferases (Nat)"/>
    <property type="match status" value="1"/>
</dbReference>
<protein>
    <recommendedName>
        <fullName evidence="1">N-acetyltransferase domain-containing protein</fullName>
    </recommendedName>
</protein>
<gene>
    <name evidence="2" type="ORF">DCAR_0831529</name>
</gene>
<evidence type="ECO:0000313" key="3">
    <source>
        <dbReference type="Proteomes" id="UP000077755"/>
    </source>
</evidence>
<dbReference type="Proteomes" id="UP000077755">
    <property type="component" value="Chromosome 8"/>
</dbReference>
<dbReference type="PANTHER" id="PTHR47542:SF2">
    <property type="entry name" value="ACYL-COA N-ACYLTRANSFERASES (NAT) SUPERFAMILY PROTEIN"/>
    <property type="match status" value="1"/>
</dbReference>
<accession>A0AAF0XRM7</accession>
<keyword evidence="3" id="KW-1185">Reference proteome</keyword>